<evidence type="ECO:0000313" key="2">
    <source>
        <dbReference type="EMBL" id="BAM82186.1"/>
    </source>
</evidence>
<evidence type="ECO:0000313" key="3">
    <source>
        <dbReference type="Proteomes" id="UP000007014"/>
    </source>
</evidence>
<feature type="region of interest" description="Disordered" evidence="1">
    <location>
        <begin position="25"/>
        <end position="286"/>
    </location>
</feature>
<reference evidence="2 3" key="2">
    <citation type="journal article" date="2007" name="BMC Biol.">
        <title>A 100%-complete sequence reveals unusually simple genomic features in the hot-spring red alga Cyanidioschyzon merolae.</title>
        <authorList>
            <person name="Nozaki H."/>
            <person name="Takano H."/>
            <person name="Misumi O."/>
            <person name="Terasawa K."/>
            <person name="Matsuzaki M."/>
            <person name="Maruyama S."/>
            <person name="Nishida K."/>
            <person name="Yagisawa F."/>
            <person name="Yoshida Y."/>
            <person name="Fujiwara T."/>
            <person name="Takio S."/>
            <person name="Tamura K."/>
            <person name="Chung S.J."/>
            <person name="Nakamura S."/>
            <person name="Kuroiwa H."/>
            <person name="Tanaka K."/>
            <person name="Sato N."/>
            <person name="Kuroiwa T."/>
        </authorList>
    </citation>
    <scope>NUCLEOTIDE SEQUENCE [LARGE SCALE GENOMIC DNA]</scope>
    <source>
        <strain evidence="2 3">10D</strain>
    </source>
</reference>
<feature type="compositionally biased region" description="Basic and acidic residues" evidence="1">
    <location>
        <begin position="25"/>
        <end position="35"/>
    </location>
</feature>
<name>M1UVV0_CYAM1</name>
<proteinExistence type="predicted"/>
<accession>M1UVV0</accession>
<reference evidence="2 3" key="1">
    <citation type="journal article" date="2004" name="Nature">
        <title>Genome sequence of the ultrasmall unicellular red alga Cyanidioschyzon merolae 10D.</title>
        <authorList>
            <person name="Matsuzaki M."/>
            <person name="Misumi O."/>
            <person name="Shin-i T."/>
            <person name="Maruyama S."/>
            <person name="Takahara M."/>
            <person name="Miyagishima S."/>
            <person name="Mori T."/>
            <person name="Nishida K."/>
            <person name="Yagisawa F."/>
            <person name="Nishida K."/>
            <person name="Yoshida Y."/>
            <person name="Nishimura Y."/>
            <person name="Nakao S."/>
            <person name="Kobayashi T."/>
            <person name="Momoyama Y."/>
            <person name="Higashiyama T."/>
            <person name="Minoda A."/>
            <person name="Sano M."/>
            <person name="Nomoto H."/>
            <person name="Oishi K."/>
            <person name="Hayashi H."/>
            <person name="Ohta F."/>
            <person name="Nishizaka S."/>
            <person name="Haga S."/>
            <person name="Miura S."/>
            <person name="Morishita T."/>
            <person name="Kabeya Y."/>
            <person name="Terasawa K."/>
            <person name="Suzuki Y."/>
            <person name="Ishii Y."/>
            <person name="Asakawa S."/>
            <person name="Takano H."/>
            <person name="Ohta N."/>
            <person name="Kuroiwa H."/>
            <person name="Tanaka K."/>
            <person name="Shimizu N."/>
            <person name="Sugano S."/>
            <person name="Sato N."/>
            <person name="Nozaki H."/>
            <person name="Ogasawara N."/>
            <person name="Kohara Y."/>
            <person name="Kuroiwa T."/>
        </authorList>
    </citation>
    <scope>NUCLEOTIDE SEQUENCE [LARGE SCALE GENOMIC DNA]</scope>
    <source>
        <strain evidence="2 3">10D</strain>
    </source>
</reference>
<dbReference type="RefSeq" id="XP_005538222.1">
    <property type="nucleotide sequence ID" value="XM_005538165.1"/>
</dbReference>
<dbReference type="GeneID" id="16996274"/>
<evidence type="ECO:0000256" key="1">
    <source>
        <dbReference type="SAM" id="MobiDB-lite"/>
    </source>
</evidence>
<feature type="compositionally biased region" description="Basic and acidic residues" evidence="1">
    <location>
        <begin position="264"/>
        <end position="275"/>
    </location>
</feature>
<dbReference type="AlphaFoldDB" id="M1UVV0"/>
<dbReference type="Proteomes" id="UP000007014">
    <property type="component" value="Chromosome 17"/>
</dbReference>
<feature type="compositionally biased region" description="Low complexity" evidence="1">
    <location>
        <begin position="196"/>
        <end position="211"/>
    </location>
</feature>
<dbReference type="EMBL" id="AP006499">
    <property type="protein sequence ID" value="BAM82186.1"/>
    <property type="molecule type" value="Genomic_DNA"/>
</dbReference>
<sequence>MDGSENGQDSIAEKLRRRLLEKMLAEREALREQERQAPTTSGPAPSLPAATRSTDPDEATEPRHQVARELSISDSQPTPAEVSQGALPAAGTSSGPALASEHQRFEAATSGNAASTTRQSPAVESAALSVPGNTEPWLRGQPAGDDALPAETRRSASLYGAGCVEDTDRNAHSATELKTSSPSALPDPEDAHALASRTSGTPESGTSSERSLATCSVSPVLGPADSSERHAAMHWTADTPEFFVGADHGASAEAVDPQPLSTKTQDDRHSRDRQGATEPSSLPGTQETAFVRMGYSAEELQRIECAVQSFCAYALAVAERTFQRVQRAEREVS</sequence>
<keyword evidence="3" id="KW-1185">Reference proteome</keyword>
<dbReference type="KEGG" id="cme:CYME_CMQ320C"/>
<dbReference type="HOGENOM" id="CLU_835119_0_0_1"/>
<feature type="compositionally biased region" description="Polar residues" evidence="1">
    <location>
        <begin position="172"/>
        <end position="183"/>
    </location>
</feature>
<gene>
    <name evidence="2" type="ORF">CYME_CMQ320C</name>
</gene>
<organism evidence="2 3">
    <name type="scientific">Cyanidioschyzon merolae (strain NIES-3377 / 10D)</name>
    <name type="common">Unicellular red alga</name>
    <dbReference type="NCBI Taxonomy" id="280699"/>
    <lineage>
        <taxon>Eukaryota</taxon>
        <taxon>Rhodophyta</taxon>
        <taxon>Bangiophyceae</taxon>
        <taxon>Cyanidiales</taxon>
        <taxon>Cyanidiaceae</taxon>
        <taxon>Cyanidioschyzon</taxon>
    </lineage>
</organism>
<protein>
    <submittedName>
        <fullName evidence="2">Uncharacterized protein</fullName>
    </submittedName>
</protein>
<dbReference type="Gramene" id="CMQ320CT">
    <property type="protein sequence ID" value="CMQ320CT"/>
    <property type="gene ID" value="CMQ320C"/>
</dbReference>
<feature type="compositionally biased region" description="Polar residues" evidence="1">
    <location>
        <begin position="277"/>
        <end position="286"/>
    </location>
</feature>
<feature type="compositionally biased region" description="Polar residues" evidence="1">
    <location>
        <begin position="109"/>
        <end position="122"/>
    </location>
</feature>